<dbReference type="Gene3D" id="3.40.390.10">
    <property type="entry name" value="Collagenase (Catalytic Domain)"/>
    <property type="match status" value="1"/>
</dbReference>
<feature type="binding site" evidence="1">
    <location>
        <position position="204"/>
    </location>
    <ligand>
        <name>Zn(2+)</name>
        <dbReference type="ChEBI" id="CHEBI:29105"/>
        <note>catalytic</note>
    </ligand>
</feature>
<dbReference type="SUPFAM" id="SSF55486">
    <property type="entry name" value="Metalloproteases ('zincins'), catalytic domain"/>
    <property type="match status" value="1"/>
</dbReference>
<feature type="binding site" evidence="1">
    <location>
        <position position="208"/>
    </location>
    <ligand>
        <name>Zn(2+)</name>
        <dbReference type="ChEBI" id="CHEBI:29105"/>
        <note>catalytic</note>
    </ligand>
</feature>
<organism evidence="4 5">
    <name type="scientific">Archangium lansingense</name>
    <dbReference type="NCBI Taxonomy" id="2995310"/>
    <lineage>
        <taxon>Bacteria</taxon>
        <taxon>Pseudomonadati</taxon>
        <taxon>Myxococcota</taxon>
        <taxon>Myxococcia</taxon>
        <taxon>Myxococcales</taxon>
        <taxon>Cystobacterineae</taxon>
        <taxon>Archangiaceae</taxon>
        <taxon>Archangium</taxon>
    </lineage>
</organism>
<dbReference type="Pfam" id="PF01400">
    <property type="entry name" value="Astacin"/>
    <property type="match status" value="1"/>
</dbReference>
<keyword evidence="1" id="KW-0479">Metal-binding</keyword>
<evidence type="ECO:0000256" key="2">
    <source>
        <dbReference type="SAM" id="MobiDB-lite"/>
    </source>
</evidence>
<dbReference type="SMART" id="SM00235">
    <property type="entry name" value="ZnMc"/>
    <property type="match status" value="1"/>
</dbReference>
<evidence type="ECO:0000256" key="1">
    <source>
        <dbReference type="PROSITE-ProRule" id="PRU01211"/>
    </source>
</evidence>
<evidence type="ECO:0000313" key="5">
    <source>
        <dbReference type="Proteomes" id="UP001207654"/>
    </source>
</evidence>
<name>A0ABT4A2E9_9BACT</name>
<dbReference type="RefSeq" id="WP_267534739.1">
    <property type="nucleotide sequence ID" value="NZ_JAPNKA010000001.1"/>
</dbReference>
<keyword evidence="1" id="KW-0862">Zinc</keyword>
<feature type="active site" evidence="1">
    <location>
        <position position="205"/>
    </location>
</feature>
<evidence type="ECO:0000259" key="3">
    <source>
        <dbReference type="PROSITE" id="PS51864"/>
    </source>
</evidence>
<proteinExistence type="predicted"/>
<gene>
    <name evidence="4" type="ORF">OV287_15235</name>
</gene>
<dbReference type="CDD" id="cd04280">
    <property type="entry name" value="ZnMc_astacin_like"/>
    <property type="match status" value="1"/>
</dbReference>
<keyword evidence="5" id="KW-1185">Reference proteome</keyword>
<dbReference type="InterPro" id="IPR034035">
    <property type="entry name" value="Astacin-like_dom"/>
</dbReference>
<dbReference type="PROSITE" id="PS51864">
    <property type="entry name" value="ASTACIN"/>
    <property type="match status" value="1"/>
</dbReference>
<dbReference type="PRINTS" id="PR00480">
    <property type="entry name" value="ASTACIN"/>
</dbReference>
<dbReference type="InterPro" id="IPR001506">
    <property type="entry name" value="Peptidase_M12A"/>
</dbReference>
<dbReference type="PANTHER" id="PTHR10127:SF883">
    <property type="entry name" value="ZINC METALLOPROTEINASE NAS-8"/>
    <property type="match status" value="1"/>
</dbReference>
<keyword evidence="1" id="KW-0482">Metalloprotease</keyword>
<comment type="caution">
    <text evidence="4">The sequence shown here is derived from an EMBL/GenBank/DDBJ whole genome shotgun (WGS) entry which is preliminary data.</text>
</comment>
<accession>A0ABT4A2E9</accession>
<dbReference type="InterPro" id="IPR006026">
    <property type="entry name" value="Peptidase_Metallo"/>
</dbReference>
<comment type="cofactor">
    <cofactor evidence="1">
        <name>Zn(2+)</name>
        <dbReference type="ChEBI" id="CHEBI:29105"/>
    </cofactor>
    <text evidence="1">Binds 1 zinc ion per subunit.</text>
</comment>
<feature type="domain" description="Peptidase M12A" evidence="3">
    <location>
        <begin position="112"/>
        <end position="308"/>
    </location>
</feature>
<protein>
    <submittedName>
        <fullName evidence="4">M12 family metallopeptidase</fullName>
    </submittedName>
</protein>
<sequence length="308" mass="33913">MANRQWIHSLAAALLVVAPLGIAGARKSMEKVVPPSTEPTLAPNPEPGTTPDEQPWRPGAVEQPTVPVMVRWREDTEPVTTSIVKSGNMAITQGDIALGRYEDVIGQDSKTVAINNLSQRWPKGTIPYVIDSSLSHLAPMIRQAADHIRQQTGGCIKFVPRTNEQKYIRMYQGTGCWSYLGVTGSGVQDLSLGQGCGYLGTVVHEMLHAVGFDHEQNRPDRDSYLNVYLNNVSPEQRHNFTPTPGGRTFSSFDFDSIMIYGEYAFSNNGQKTMVDKTGKHTLTDPYNKTGMTPSDAYEVKAFYSGVCQ</sequence>
<keyword evidence="1" id="KW-0378">Hydrolase</keyword>
<dbReference type="InterPro" id="IPR024079">
    <property type="entry name" value="MetalloPept_cat_dom_sf"/>
</dbReference>
<reference evidence="4 5" key="1">
    <citation type="submission" date="2022-11" db="EMBL/GenBank/DDBJ databases">
        <title>Minimal conservation of predation-associated metabolite biosynthetic gene clusters underscores biosynthetic potential of Myxococcota including descriptions for ten novel species: Archangium lansinium sp. nov., Myxococcus landrumus sp. nov., Nannocystis bai.</title>
        <authorList>
            <person name="Ahearne A."/>
            <person name="Stevens C."/>
            <person name="Phillips K."/>
        </authorList>
    </citation>
    <scope>NUCLEOTIDE SEQUENCE [LARGE SCALE GENOMIC DNA]</scope>
    <source>
        <strain evidence="4 5">MIWBW</strain>
    </source>
</reference>
<feature type="binding site" evidence="1">
    <location>
        <position position="214"/>
    </location>
    <ligand>
        <name>Zn(2+)</name>
        <dbReference type="ChEBI" id="CHEBI:29105"/>
        <note>catalytic</note>
    </ligand>
</feature>
<dbReference type="Proteomes" id="UP001207654">
    <property type="component" value="Unassembled WGS sequence"/>
</dbReference>
<keyword evidence="1" id="KW-0645">Protease</keyword>
<feature type="region of interest" description="Disordered" evidence="2">
    <location>
        <begin position="31"/>
        <end position="60"/>
    </location>
</feature>
<dbReference type="PANTHER" id="PTHR10127">
    <property type="entry name" value="DISCOIDIN, CUB, EGF, LAMININ , AND ZINC METALLOPROTEASE DOMAIN CONTAINING"/>
    <property type="match status" value="1"/>
</dbReference>
<comment type="caution">
    <text evidence="1">Lacks conserved residue(s) required for the propagation of feature annotation.</text>
</comment>
<dbReference type="EMBL" id="JAPNKA010000001">
    <property type="protein sequence ID" value="MCY1075825.1"/>
    <property type="molecule type" value="Genomic_DNA"/>
</dbReference>
<evidence type="ECO:0000313" key="4">
    <source>
        <dbReference type="EMBL" id="MCY1075825.1"/>
    </source>
</evidence>